<dbReference type="AlphaFoldDB" id="A0A372P240"/>
<dbReference type="Proteomes" id="UP000264217">
    <property type="component" value="Unassembled WGS sequence"/>
</dbReference>
<evidence type="ECO:0000259" key="1">
    <source>
        <dbReference type="PROSITE" id="PS50042"/>
    </source>
</evidence>
<dbReference type="Gene3D" id="2.60.120.10">
    <property type="entry name" value="Jelly Rolls"/>
    <property type="match status" value="1"/>
</dbReference>
<organism evidence="2 3">
    <name type="scientific">Mucilaginibacter conchicola</name>
    <dbReference type="NCBI Taxonomy" id="2303333"/>
    <lineage>
        <taxon>Bacteria</taxon>
        <taxon>Pseudomonadati</taxon>
        <taxon>Bacteroidota</taxon>
        <taxon>Sphingobacteriia</taxon>
        <taxon>Sphingobacteriales</taxon>
        <taxon>Sphingobacteriaceae</taxon>
        <taxon>Mucilaginibacter</taxon>
    </lineage>
</organism>
<keyword evidence="3" id="KW-1185">Reference proteome</keyword>
<name>A0A372P240_9SPHI</name>
<dbReference type="Pfam" id="PF00027">
    <property type="entry name" value="cNMP_binding"/>
    <property type="match status" value="1"/>
</dbReference>
<evidence type="ECO:0000313" key="3">
    <source>
        <dbReference type="Proteomes" id="UP000264217"/>
    </source>
</evidence>
<gene>
    <name evidence="2" type="ORF">D0C36_05160</name>
</gene>
<dbReference type="PROSITE" id="PS50042">
    <property type="entry name" value="CNMP_BINDING_3"/>
    <property type="match status" value="1"/>
</dbReference>
<accession>A0A372P240</accession>
<dbReference type="InterPro" id="IPR018490">
    <property type="entry name" value="cNMP-bd_dom_sf"/>
</dbReference>
<dbReference type="CDD" id="cd00038">
    <property type="entry name" value="CAP_ED"/>
    <property type="match status" value="1"/>
</dbReference>
<proteinExistence type="predicted"/>
<protein>
    <submittedName>
        <fullName evidence="2">Crp/Fnr family transcriptional regulator</fullName>
    </submittedName>
</protein>
<feature type="domain" description="Cyclic nucleotide-binding" evidence="1">
    <location>
        <begin position="9"/>
        <end position="111"/>
    </location>
</feature>
<dbReference type="InterPro" id="IPR000595">
    <property type="entry name" value="cNMP-bd_dom"/>
</dbReference>
<dbReference type="EMBL" id="QWDC01000001">
    <property type="protein sequence ID" value="RFZ95827.1"/>
    <property type="molecule type" value="Genomic_DNA"/>
</dbReference>
<dbReference type="InterPro" id="IPR014710">
    <property type="entry name" value="RmlC-like_jellyroll"/>
</dbReference>
<reference evidence="2 3" key="1">
    <citation type="submission" date="2018-08" db="EMBL/GenBank/DDBJ databases">
        <title>Mucilaginibacter sp. MYSH2.</title>
        <authorList>
            <person name="Seo T."/>
        </authorList>
    </citation>
    <scope>NUCLEOTIDE SEQUENCE [LARGE SCALE GENOMIC DNA]</scope>
    <source>
        <strain evidence="2 3">MYSH2</strain>
    </source>
</reference>
<comment type="caution">
    <text evidence="2">The sequence shown here is derived from an EMBL/GenBank/DDBJ whole genome shotgun (WGS) entry which is preliminary data.</text>
</comment>
<sequence>MTLDDILDRFYPLPDASKQAIRDLVKDVRYPKGHILLTADKVERYIYFISKGMVRAYADTPNGQVTFWFGAEGDVALTMNSYIAGQTSYEDIELLEDCNLYRIDIKKLKQLYQQDIHLANWGRKFTERELVRTEERLIAMQFKTAEERYTDLINKNPDLLLRVQLGHIASYLGISQVSLSRIRAARR</sequence>
<dbReference type="SUPFAM" id="SSF51206">
    <property type="entry name" value="cAMP-binding domain-like"/>
    <property type="match status" value="1"/>
</dbReference>
<evidence type="ECO:0000313" key="2">
    <source>
        <dbReference type="EMBL" id="RFZ95827.1"/>
    </source>
</evidence>
<dbReference type="OrthoDB" id="680421at2"/>